<feature type="transmembrane region" description="Helical" evidence="6">
    <location>
        <begin position="357"/>
        <end position="379"/>
    </location>
</feature>
<keyword evidence="9" id="KW-0560">Oxidoreductase</keyword>
<dbReference type="PRINTS" id="PR01434">
    <property type="entry name" value="NADHDHGNASE5"/>
</dbReference>
<dbReference type="NCBIfam" id="NF005141">
    <property type="entry name" value="PRK06590.1"/>
    <property type="match status" value="1"/>
</dbReference>
<evidence type="ECO:0000313" key="10">
    <source>
        <dbReference type="Proteomes" id="UP000315700"/>
    </source>
</evidence>
<feature type="domain" description="NADH-Ubiquinone oxidoreductase (complex I) chain 5 N-terminal" evidence="8">
    <location>
        <begin position="78"/>
        <end position="128"/>
    </location>
</feature>
<feature type="domain" description="NADH:quinone oxidoreductase/Mrp antiporter transmembrane" evidence="7">
    <location>
        <begin position="144"/>
        <end position="434"/>
    </location>
</feature>
<feature type="transmembrane region" description="Helical" evidence="6">
    <location>
        <begin position="400"/>
        <end position="422"/>
    </location>
</feature>
<dbReference type="KEGG" id="ccos:Pan44_43800"/>
<evidence type="ECO:0000256" key="6">
    <source>
        <dbReference type="SAM" id="Phobius"/>
    </source>
</evidence>
<dbReference type="PRINTS" id="PR01435">
    <property type="entry name" value="NPOXDRDTASE5"/>
</dbReference>
<dbReference type="OrthoDB" id="9807568at2"/>
<dbReference type="Proteomes" id="UP000315700">
    <property type="component" value="Chromosome"/>
</dbReference>
<dbReference type="FunCoup" id="A0A517SJN0">
    <property type="interactions" value="210"/>
</dbReference>
<dbReference type="PANTHER" id="PTHR42829">
    <property type="entry name" value="NADH-UBIQUINONE OXIDOREDUCTASE CHAIN 5"/>
    <property type="match status" value="1"/>
</dbReference>
<dbReference type="GO" id="GO:0042773">
    <property type="term" value="P:ATP synthesis coupled electron transport"/>
    <property type="evidence" value="ECO:0007669"/>
    <property type="project" value="InterPro"/>
</dbReference>
<protein>
    <submittedName>
        <fullName evidence="9">NADH-quinone oxidoreductase subunit 12</fullName>
        <ecNumber evidence="9">1.6.5.11</ecNumber>
    </submittedName>
</protein>
<dbReference type="Gene3D" id="1.20.5.2700">
    <property type="match status" value="1"/>
</dbReference>
<dbReference type="GO" id="GO:0015990">
    <property type="term" value="P:electron transport coupled proton transport"/>
    <property type="evidence" value="ECO:0007669"/>
    <property type="project" value="TreeGrafter"/>
</dbReference>
<evidence type="ECO:0000313" key="9">
    <source>
        <dbReference type="EMBL" id="QDT56327.1"/>
    </source>
</evidence>
<dbReference type="Pfam" id="PF00361">
    <property type="entry name" value="Proton_antipo_M"/>
    <property type="match status" value="1"/>
</dbReference>
<feature type="transmembrane region" description="Helical" evidence="6">
    <location>
        <begin position="324"/>
        <end position="345"/>
    </location>
</feature>
<feature type="transmembrane region" description="Helical" evidence="6">
    <location>
        <begin position="533"/>
        <end position="557"/>
    </location>
</feature>
<dbReference type="GO" id="GO:0016020">
    <property type="term" value="C:membrane"/>
    <property type="evidence" value="ECO:0007669"/>
    <property type="project" value="UniProtKB-SubCell"/>
</dbReference>
<evidence type="ECO:0000256" key="1">
    <source>
        <dbReference type="ARBA" id="ARBA00004127"/>
    </source>
</evidence>
<dbReference type="InterPro" id="IPR003945">
    <property type="entry name" value="NU5C-like"/>
</dbReference>
<feature type="transmembrane region" description="Helical" evidence="6">
    <location>
        <begin position="94"/>
        <end position="115"/>
    </location>
</feature>
<evidence type="ECO:0000256" key="3">
    <source>
        <dbReference type="ARBA" id="ARBA00022989"/>
    </source>
</evidence>
<dbReference type="EC" id="1.6.5.11" evidence="9"/>
<keyword evidence="2 5" id="KW-0812">Transmembrane</keyword>
<dbReference type="InterPro" id="IPR018393">
    <property type="entry name" value="NADHpl_OxRdtase_5_subgr"/>
</dbReference>
<accession>A0A517SJN0</accession>
<dbReference type="NCBIfam" id="TIGR01974">
    <property type="entry name" value="NDH_I_L"/>
    <property type="match status" value="1"/>
</dbReference>
<feature type="transmembrane region" description="Helical" evidence="6">
    <location>
        <begin position="639"/>
        <end position="659"/>
    </location>
</feature>
<reference evidence="9 10" key="1">
    <citation type="submission" date="2019-02" db="EMBL/GenBank/DDBJ databases">
        <title>Deep-cultivation of Planctomycetes and their phenomic and genomic characterization uncovers novel biology.</title>
        <authorList>
            <person name="Wiegand S."/>
            <person name="Jogler M."/>
            <person name="Boedeker C."/>
            <person name="Pinto D."/>
            <person name="Vollmers J."/>
            <person name="Rivas-Marin E."/>
            <person name="Kohn T."/>
            <person name="Peeters S.H."/>
            <person name="Heuer A."/>
            <person name="Rast P."/>
            <person name="Oberbeckmann S."/>
            <person name="Bunk B."/>
            <person name="Jeske O."/>
            <person name="Meyerdierks A."/>
            <person name="Storesund J.E."/>
            <person name="Kallscheuer N."/>
            <person name="Luecker S."/>
            <person name="Lage O.M."/>
            <person name="Pohl T."/>
            <person name="Merkel B.J."/>
            <person name="Hornburger P."/>
            <person name="Mueller R.-W."/>
            <person name="Bruemmer F."/>
            <person name="Labrenz M."/>
            <person name="Spormann A.M."/>
            <person name="Op den Camp H."/>
            <person name="Overmann J."/>
            <person name="Amann R."/>
            <person name="Jetten M.S.M."/>
            <person name="Mascher T."/>
            <person name="Medema M.H."/>
            <person name="Devos D.P."/>
            <person name="Kaster A.-K."/>
            <person name="Ovreas L."/>
            <person name="Rohde M."/>
            <person name="Galperin M.Y."/>
            <person name="Jogler C."/>
        </authorList>
    </citation>
    <scope>NUCLEOTIDE SEQUENCE [LARGE SCALE GENOMIC DNA]</scope>
    <source>
        <strain evidence="9 10">Pan44</strain>
    </source>
</reference>
<feature type="transmembrane region" description="Helical" evidence="6">
    <location>
        <begin position="39"/>
        <end position="58"/>
    </location>
</feature>
<evidence type="ECO:0000259" key="8">
    <source>
        <dbReference type="Pfam" id="PF00662"/>
    </source>
</evidence>
<dbReference type="GO" id="GO:0008137">
    <property type="term" value="F:NADH dehydrogenase (ubiquinone) activity"/>
    <property type="evidence" value="ECO:0007669"/>
    <property type="project" value="InterPro"/>
</dbReference>
<evidence type="ECO:0000259" key="7">
    <source>
        <dbReference type="Pfam" id="PF00361"/>
    </source>
</evidence>
<sequence length="661" mass="70869">MSESTQHLLMWLIPGAPLLAATLIALLGPKVLRGQSHWLCWLGIATAFGCALTLLTSITPQGFAEGLSKPALASGFEWINVGFLNVRIDLRADAISSIMLAMVTGVSLLVAMFASGYMHHDPGYPRFFAAFSLFVFSMCMLVLAGSFLMLFIFWEAVGLCSYLLIGFWFRKPSAAAAAKKAFVVNRIGDLGLLVAMFLIWTSFGSLSFDTVLNSSTSEWKIIVNQLRGDGTLTAICLCLFLGAMGKSAQFPLHVWLPDAMEGPTPVSALIHAATMVTAGVYLVARCTPLFVWSPVAQMTVSAIGAITALVAALTALTQFDLKRVMAYSTVSQLGYMFMALGAAAAGPEYVTAAVTAAMFHLFTHAFFKALLFLGSGSVMHAMGDVIDMRHFSGLRKALPITHATFLVGACALAGVPPFAGFFSKDDILASLSNGMAHGEHRLFFTVIFAIAVLTAVLTAFYTFRAYFMTFWGPEKFPPEAGAHPHEATPIMAFPLGVLALFAAGIGLVAGPMTHWFGSYLSHTMGLTEEHPHLHWGLMIGSALVAGAGIYAAWLMYVSKPELAAKAKAASGPAYAWSQGKFFLDELFLATIVMPLRKLAELCVLFDRKVIDGIVDGLGLLPRLLSWAPRPFHAGVIGGYAYVMLLGLVVGVLFVVRALAGQ</sequence>
<comment type="subcellular location">
    <subcellularLocation>
        <location evidence="1">Endomembrane system</location>
        <topology evidence="1">Multi-pass membrane protein</topology>
    </subcellularLocation>
    <subcellularLocation>
        <location evidence="5">Membrane</location>
        <topology evidence="5">Multi-pass membrane protein</topology>
    </subcellularLocation>
</comment>
<feature type="transmembrane region" description="Helical" evidence="6">
    <location>
        <begin position="151"/>
        <end position="169"/>
    </location>
</feature>
<keyword evidence="4 6" id="KW-0472">Membrane</keyword>
<dbReference type="AlphaFoldDB" id="A0A517SJN0"/>
<dbReference type="PANTHER" id="PTHR42829:SF2">
    <property type="entry name" value="NADH-UBIQUINONE OXIDOREDUCTASE CHAIN 5"/>
    <property type="match status" value="1"/>
</dbReference>
<dbReference type="InParanoid" id="A0A517SJN0"/>
<dbReference type="InterPro" id="IPR001516">
    <property type="entry name" value="Proton_antipo_N"/>
</dbReference>
<feature type="transmembrane region" description="Helical" evidence="6">
    <location>
        <begin position="127"/>
        <end position="145"/>
    </location>
</feature>
<dbReference type="RefSeq" id="WP_145033651.1">
    <property type="nucleotide sequence ID" value="NZ_CP036271.1"/>
</dbReference>
<feature type="transmembrane region" description="Helical" evidence="6">
    <location>
        <begin position="442"/>
        <end position="467"/>
    </location>
</feature>
<proteinExistence type="predicted"/>
<dbReference type="GO" id="GO:0003954">
    <property type="term" value="F:NADH dehydrogenase activity"/>
    <property type="evidence" value="ECO:0007669"/>
    <property type="project" value="TreeGrafter"/>
</dbReference>
<evidence type="ECO:0000256" key="4">
    <source>
        <dbReference type="ARBA" id="ARBA00023136"/>
    </source>
</evidence>
<evidence type="ECO:0000256" key="5">
    <source>
        <dbReference type="RuleBase" id="RU000320"/>
    </source>
</evidence>
<organism evidence="9 10">
    <name type="scientific">Caulifigura coniformis</name>
    <dbReference type="NCBI Taxonomy" id="2527983"/>
    <lineage>
        <taxon>Bacteria</taxon>
        <taxon>Pseudomonadati</taxon>
        <taxon>Planctomycetota</taxon>
        <taxon>Planctomycetia</taxon>
        <taxon>Planctomycetales</taxon>
        <taxon>Planctomycetaceae</taxon>
        <taxon>Caulifigura</taxon>
    </lineage>
</organism>
<keyword evidence="10" id="KW-1185">Reference proteome</keyword>
<name>A0A517SJN0_9PLAN</name>
<keyword evidence="3 6" id="KW-1133">Transmembrane helix</keyword>
<dbReference type="InterPro" id="IPR001750">
    <property type="entry name" value="ND/Mrp_TM"/>
</dbReference>
<feature type="transmembrane region" description="Helical" evidence="6">
    <location>
        <begin position="6"/>
        <end position="27"/>
    </location>
</feature>
<feature type="transmembrane region" description="Helical" evidence="6">
    <location>
        <begin position="296"/>
        <end position="317"/>
    </location>
</feature>
<dbReference type="GO" id="GO:0012505">
    <property type="term" value="C:endomembrane system"/>
    <property type="evidence" value="ECO:0007669"/>
    <property type="project" value="UniProtKB-SubCell"/>
</dbReference>
<feature type="transmembrane region" description="Helical" evidence="6">
    <location>
        <begin position="488"/>
        <end position="513"/>
    </location>
</feature>
<evidence type="ECO:0000256" key="2">
    <source>
        <dbReference type="ARBA" id="ARBA00022692"/>
    </source>
</evidence>
<dbReference type="Pfam" id="PF00662">
    <property type="entry name" value="Proton_antipo_N"/>
    <property type="match status" value="1"/>
</dbReference>
<feature type="transmembrane region" description="Helical" evidence="6">
    <location>
        <begin position="190"/>
        <end position="208"/>
    </location>
</feature>
<gene>
    <name evidence="9" type="ORF">Pan44_43800</name>
</gene>
<dbReference type="EMBL" id="CP036271">
    <property type="protein sequence ID" value="QDT56327.1"/>
    <property type="molecule type" value="Genomic_DNA"/>
</dbReference>